<keyword evidence="5" id="KW-0460">Magnesium</keyword>
<dbReference type="GO" id="GO:0005524">
    <property type="term" value="F:ATP binding"/>
    <property type="evidence" value="ECO:0007669"/>
    <property type="project" value="UniProtKB-KW"/>
</dbReference>
<evidence type="ECO:0000256" key="3">
    <source>
        <dbReference type="ARBA" id="ARBA00022840"/>
    </source>
</evidence>
<reference evidence="6 7" key="2">
    <citation type="journal article" date="2015" name="Antonie Van Leeuwenhoek">
        <title>Thioclava indica sp. nov., isolated from surface seawater of the Indian Ocean.</title>
        <authorList>
            <person name="Liu Y."/>
            <person name="Lai Q."/>
            <person name="Du J."/>
            <person name="Xu H."/>
            <person name="Jiang L."/>
            <person name="Shao Z."/>
        </authorList>
    </citation>
    <scope>NUCLEOTIDE SEQUENCE [LARGE SCALE GENOMIC DNA]</scope>
    <source>
        <strain evidence="6 7">13D2W-2</strain>
    </source>
</reference>
<organism evidence="6 7">
    <name type="scientific">Thioclava atlantica</name>
    <dbReference type="NCBI Taxonomy" id="1317124"/>
    <lineage>
        <taxon>Bacteria</taxon>
        <taxon>Pseudomonadati</taxon>
        <taxon>Pseudomonadota</taxon>
        <taxon>Alphaproteobacteria</taxon>
        <taxon>Rhodobacterales</taxon>
        <taxon>Paracoccaceae</taxon>
        <taxon>Thioclava</taxon>
    </lineage>
</organism>
<evidence type="ECO:0000313" key="7">
    <source>
        <dbReference type="Proteomes" id="UP000028607"/>
    </source>
</evidence>
<dbReference type="GO" id="GO:0009396">
    <property type="term" value="P:folic acid-containing compound biosynthetic process"/>
    <property type="evidence" value="ECO:0007669"/>
    <property type="project" value="TreeGrafter"/>
</dbReference>
<evidence type="ECO:0000313" key="6">
    <source>
        <dbReference type="EMBL" id="KFE36914.1"/>
    </source>
</evidence>
<keyword evidence="6" id="KW-0436">Ligase</keyword>
<comment type="similarity">
    <text evidence="1 5">Belongs to the 5-formyltetrahydrofolate cyclo-ligase family.</text>
</comment>
<evidence type="ECO:0000256" key="4">
    <source>
        <dbReference type="PIRSR" id="PIRSR006806-1"/>
    </source>
</evidence>
<dbReference type="GO" id="GO:0035999">
    <property type="term" value="P:tetrahydrofolate interconversion"/>
    <property type="evidence" value="ECO:0007669"/>
    <property type="project" value="TreeGrafter"/>
</dbReference>
<dbReference type="InterPro" id="IPR002698">
    <property type="entry name" value="FTHF_cligase"/>
</dbReference>
<dbReference type="SUPFAM" id="SSF100950">
    <property type="entry name" value="NagB/RpiA/CoA transferase-like"/>
    <property type="match status" value="1"/>
</dbReference>
<dbReference type="EMBL" id="AQRC01000001">
    <property type="protein sequence ID" value="KFE36914.1"/>
    <property type="molecule type" value="Genomic_DNA"/>
</dbReference>
<evidence type="ECO:0000256" key="5">
    <source>
        <dbReference type="RuleBase" id="RU361279"/>
    </source>
</evidence>
<evidence type="ECO:0000256" key="2">
    <source>
        <dbReference type="ARBA" id="ARBA00022741"/>
    </source>
</evidence>
<feature type="binding site" evidence="4">
    <location>
        <position position="50"/>
    </location>
    <ligand>
        <name>substrate</name>
    </ligand>
</feature>
<comment type="cofactor">
    <cofactor evidence="5">
        <name>Mg(2+)</name>
        <dbReference type="ChEBI" id="CHEBI:18420"/>
    </cofactor>
</comment>
<keyword evidence="7" id="KW-1185">Reference proteome</keyword>
<dbReference type="eggNOG" id="COG0212">
    <property type="taxonomic scope" value="Bacteria"/>
</dbReference>
<feature type="binding site" evidence="4">
    <location>
        <begin position="121"/>
        <end position="129"/>
    </location>
    <ligand>
        <name>ATP</name>
        <dbReference type="ChEBI" id="CHEBI:30616"/>
    </ligand>
</feature>
<dbReference type="AlphaFoldDB" id="A0A085U1R7"/>
<dbReference type="Pfam" id="PF01812">
    <property type="entry name" value="5-FTHF_cyc-lig"/>
    <property type="match status" value="1"/>
</dbReference>
<dbReference type="EC" id="6.3.3.2" evidence="5"/>
<feature type="binding site" evidence="4">
    <location>
        <begin position="3"/>
        <end position="7"/>
    </location>
    <ligand>
        <name>ATP</name>
        <dbReference type="ChEBI" id="CHEBI:30616"/>
    </ligand>
</feature>
<evidence type="ECO:0000256" key="1">
    <source>
        <dbReference type="ARBA" id="ARBA00010638"/>
    </source>
</evidence>
<dbReference type="NCBIfam" id="TIGR02727">
    <property type="entry name" value="MTHFS_bact"/>
    <property type="match status" value="1"/>
</dbReference>
<comment type="caution">
    <text evidence="6">The sequence shown here is derived from an EMBL/GenBank/DDBJ whole genome shotgun (WGS) entry which is preliminary data.</text>
</comment>
<dbReference type="PANTHER" id="PTHR23407">
    <property type="entry name" value="ATPASE INHIBITOR/5-FORMYLTETRAHYDROFOLATE CYCLO-LIGASE"/>
    <property type="match status" value="1"/>
</dbReference>
<dbReference type="PIRSF" id="PIRSF006806">
    <property type="entry name" value="FTHF_cligase"/>
    <property type="match status" value="1"/>
</dbReference>
<accession>A0A085U1R7</accession>
<sequence>MSKDLARKAAFAARKAAHASDDGAATRALTAVLEPYAGRVLAGYWPIRTEPDPRPAMEAHGGPLCLPVVVGQGRPLEFHRWSPGAPMIEGVFGAHVPAQAEEVIPEVLIVPLLAFDTRGYRLGYGGGFYDRTLERLRARGPVTAIGFAFAAQEVGEVPTEPTDQPLDLIVTEAGVLRF</sequence>
<keyword evidence="3 4" id="KW-0067">ATP-binding</keyword>
<dbReference type="RefSeq" id="WP_038143077.1">
    <property type="nucleotide sequence ID" value="NZ_AQRC01000001.1"/>
</dbReference>
<dbReference type="InterPro" id="IPR024185">
    <property type="entry name" value="FTHF_cligase-like_sf"/>
</dbReference>
<proteinExistence type="inferred from homology"/>
<keyword evidence="2 4" id="KW-0547">Nucleotide-binding</keyword>
<dbReference type="OrthoDB" id="9801938at2"/>
<dbReference type="PATRIC" id="fig|1317124.6.peg.423"/>
<gene>
    <name evidence="6" type="ORF">DW2_02110</name>
</gene>
<dbReference type="GO" id="GO:0046872">
    <property type="term" value="F:metal ion binding"/>
    <property type="evidence" value="ECO:0007669"/>
    <property type="project" value="UniProtKB-KW"/>
</dbReference>
<name>A0A085U1R7_9RHOB</name>
<dbReference type="Gene3D" id="3.40.50.10420">
    <property type="entry name" value="NagB/RpiA/CoA transferase-like"/>
    <property type="match status" value="1"/>
</dbReference>
<comment type="catalytic activity">
    <reaction evidence="5">
        <text>(6S)-5-formyl-5,6,7,8-tetrahydrofolate + ATP = (6R)-5,10-methenyltetrahydrofolate + ADP + phosphate</text>
        <dbReference type="Rhea" id="RHEA:10488"/>
        <dbReference type="ChEBI" id="CHEBI:30616"/>
        <dbReference type="ChEBI" id="CHEBI:43474"/>
        <dbReference type="ChEBI" id="CHEBI:57455"/>
        <dbReference type="ChEBI" id="CHEBI:57457"/>
        <dbReference type="ChEBI" id="CHEBI:456216"/>
        <dbReference type="EC" id="6.3.3.2"/>
    </reaction>
</comment>
<dbReference type="Proteomes" id="UP000028607">
    <property type="component" value="Unassembled WGS sequence"/>
</dbReference>
<protein>
    <recommendedName>
        <fullName evidence="5">5-formyltetrahydrofolate cyclo-ligase</fullName>
        <ecNumber evidence="5">6.3.3.2</ecNumber>
    </recommendedName>
</protein>
<keyword evidence="5" id="KW-0479">Metal-binding</keyword>
<dbReference type="STRING" id="1317124.DW2_02110"/>
<dbReference type="PANTHER" id="PTHR23407:SF1">
    <property type="entry name" value="5-FORMYLTETRAHYDROFOLATE CYCLO-LIGASE"/>
    <property type="match status" value="1"/>
</dbReference>
<dbReference type="InterPro" id="IPR037171">
    <property type="entry name" value="NagB/RpiA_transferase-like"/>
</dbReference>
<dbReference type="GO" id="GO:0030272">
    <property type="term" value="F:5-formyltetrahydrofolate cyclo-ligase activity"/>
    <property type="evidence" value="ECO:0007669"/>
    <property type="project" value="UniProtKB-EC"/>
</dbReference>
<reference evidence="7" key="1">
    <citation type="submission" date="2013-04" db="EMBL/GenBank/DDBJ databases">
        <title>Thioclava sp. 13D2W-2 Genome Sequencing.</title>
        <authorList>
            <person name="Lai Q."/>
            <person name="Li G."/>
            <person name="Shao Z."/>
        </authorList>
    </citation>
    <scope>NUCLEOTIDE SEQUENCE [LARGE SCALE GENOMIC DNA]</scope>
    <source>
        <strain evidence="7">13D2W-2</strain>
    </source>
</reference>